<proteinExistence type="predicted"/>
<dbReference type="EMBL" id="SPUK01000008">
    <property type="protein sequence ID" value="TQV94951.1"/>
    <property type="molecule type" value="Genomic_DNA"/>
</dbReference>
<feature type="region of interest" description="Disordered" evidence="1">
    <location>
        <begin position="215"/>
        <end position="239"/>
    </location>
</feature>
<evidence type="ECO:0000313" key="3">
    <source>
        <dbReference type="Proteomes" id="UP000315783"/>
    </source>
</evidence>
<evidence type="ECO:0000313" key="2">
    <source>
        <dbReference type="EMBL" id="TQV94951.1"/>
    </source>
</evidence>
<evidence type="ECO:0000256" key="1">
    <source>
        <dbReference type="SAM" id="MobiDB-lite"/>
    </source>
</evidence>
<dbReference type="Proteomes" id="UP000315783">
    <property type="component" value="Unassembled WGS sequence"/>
</dbReference>
<keyword evidence="3" id="KW-1185">Reference proteome</keyword>
<gene>
    <name evidence="2" type="ORF">IF1G_05938</name>
</gene>
<sequence length="239" mass="27506">MTRDKSGALLIVAEDENSWMQVYDALSRPGRVVRHRKVPKSMPKGFRFMAWSAGMPPESSYIRKTSDILPENTWFDGAQLRYKESNPRYRWISRGLRRDNCYGEEEDDEDDDDSLEHTPGGNCCAPCASRCLGWHGNDNGYYQDRHGNWYDSAGNYMPTSQPCQPVQWALPERQHPPPQDRRGRRFAPMPSPVGAWDDDDNFVWKESPSGRVRYTKQLDNPICNEGGRRRGGVEQFRSG</sequence>
<reference evidence="2 3" key="1">
    <citation type="journal article" date="2019" name="Appl. Microbiol. Biotechnol.">
        <title>Genome sequence of Isaria javanica and comparative genome analysis insights into family S53 peptidase evolution in fungal entomopathogens.</title>
        <authorList>
            <person name="Lin R."/>
            <person name="Zhang X."/>
            <person name="Xin B."/>
            <person name="Zou M."/>
            <person name="Gao Y."/>
            <person name="Qin F."/>
            <person name="Hu Q."/>
            <person name="Xie B."/>
            <person name="Cheng X."/>
        </authorList>
    </citation>
    <scope>NUCLEOTIDE SEQUENCE [LARGE SCALE GENOMIC DNA]</scope>
    <source>
        <strain evidence="2 3">IJ1G</strain>
    </source>
</reference>
<accession>A0A545VVT3</accession>
<name>A0A545VVT3_9HYPO</name>
<comment type="caution">
    <text evidence="2">The sequence shown here is derived from an EMBL/GenBank/DDBJ whole genome shotgun (WGS) entry which is preliminary data.</text>
</comment>
<protein>
    <submittedName>
        <fullName evidence="2">Uncharacterized protein</fullName>
    </submittedName>
</protein>
<organism evidence="2 3">
    <name type="scientific">Cordyceps javanica</name>
    <dbReference type="NCBI Taxonomy" id="43265"/>
    <lineage>
        <taxon>Eukaryota</taxon>
        <taxon>Fungi</taxon>
        <taxon>Dikarya</taxon>
        <taxon>Ascomycota</taxon>
        <taxon>Pezizomycotina</taxon>
        <taxon>Sordariomycetes</taxon>
        <taxon>Hypocreomycetidae</taxon>
        <taxon>Hypocreales</taxon>
        <taxon>Cordycipitaceae</taxon>
        <taxon>Cordyceps</taxon>
    </lineage>
</organism>
<dbReference type="AlphaFoldDB" id="A0A545VVT3"/>
<dbReference type="OrthoDB" id="4869460at2759"/>